<dbReference type="GO" id="GO:0005743">
    <property type="term" value="C:mitochondrial inner membrane"/>
    <property type="evidence" value="ECO:0007669"/>
    <property type="project" value="UniProtKB-SubCell"/>
</dbReference>
<evidence type="ECO:0000256" key="8">
    <source>
        <dbReference type="ARBA" id="ARBA00023002"/>
    </source>
</evidence>
<dbReference type="InterPro" id="IPR013785">
    <property type="entry name" value="Aldolase_TIM"/>
</dbReference>
<dbReference type="InterPro" id="IPR005720">
    <property type="entry name" value="Dihydroorotate_DH_cat"/>
</dbReference>
<dbReference type="NCBIfam" id="TIGR01036">
    <property type="entry name" value="pyrD_sub2"/>
    <property type="match status" value="1"/>
</dbReference>
<keyword evidence="8 11" id="KW-0560">Oxidoreductase</keyword>
<evidence type="ECO:0000259" key="12">
    <source>
        <dbReference type="Pfam" id="PF01180"/>
    </source>
</evidence>
<dbReference type="UniPathway" id="UPA00070">
    <property type="reaction ID" value="UER00946"/>
</dbReference>
<feature type="domain" description="Dihydroorotate dehydrogenase catalytic" evidence="12">
    <location>
        <begin position="107"/>
        <end position="429"/>
    </location>
</feature>
<evidence type="ECO:0000256" key="5">
    <source>
        <dbReference type="ARBA" id="ARBA00017599"/>
    </source>
</evidence>
<dbReference type="Proteomes" id="UP000031516">
    <property type="component" value="Unassembled WGS sequence"/>
</dbReference>
<dbReference type="InterPro" id="IPR001295">
    <property type="entry name" value="Dihydroorotate_DH_CS"/>
</dbReference>
<dbReference type="PROSITE" id="PS00912">
    <property type="entry name" value="DHODEHASE_2"/>
    <property type="match status" value="1"/>
</dbReference>
<proteinExistence type="inferred from homology"/>
<comment type="catalytic activity">
    <reaction evidence="10 11">
        <text>(S)-dihydroorotate + a quinone = orotate + a quinol</text>
        <dbReference type="Rhea" id="RHEA:30187"/>
        <dbReference type="ChEBI" id="CHEBI:24646"/>
        <dbReference type="ChEBI" id="CHEBI:30839"/>
        <dbReference type="ChEBI" id="CHEBI:30864"/>
        <dbReference type="ChEBI" id="CHEBI:132124"/>
        <dbReference type="EC" id="1.3.5.2"/>
    </reaction>
</comment>
<keyword evidence="11" id="KW-0999">Mitochondrion inner membrane</keyword>
<evidence type="ECO:0000256" key="2">
    <source>
        <dbReference type="ARBA" id="ARBA00005161"/>
    </source>
</evidence>
<comment type="cofactor">
    <cofactor evidence="11">
        <name>FMN</name>
        <dbReference type="ChEBI" id="CHEBI:58210"/>
    </cofactor>
    <text evidence="11">Binds 1 FMN per subunit.</text>
</comment>
<gene>
    <name evidence="13" type="ORF">KLDO_g1438</name>
</gene>
<evidence type="ECO:0000256" key="10">
    <source>
        <dbReference type="ARBA" id="ARBA00048639"/>
    </source>
</evidence>
<dbReference type="InterPro" id="IPR005719">
    <property type="entry name" value="Dihydroorotate_DH_2"/>
</dbReference>
<dbReference type="PANTHER" id="PTHR48109">
    <property type="entry name" value="DIHYDROOROTATE DEHYDROGENASE (QUINONE), MITOCHONDRIAL-RELATED"/>
    <property type="match status" value="1"/>
</dbReference>
<dbReference type="PANTHER" id="PTHR48109:SF4">
    <property type="entry name" value="DIHYDROOROTATE DEHYDROGENASE (QUINONE), MITOCHONDRIAL"/>
    <property type="match status" value="1"/>
</dbReference>
<comment type="subcellular location">
    <subcellularLocation>
        <location evidence="1 11">Mitochondrion inner membrane</location>
        <topology evidence="1 11">Single-pass membrane protein</topology>
    </subcellularLocation>
</comment>
<dbReference type="Pfam" id="PF01180">
    <property type="entry name" value="DHO_dh"/>
    <property type="match status" value="1"/>
</dbReference>
<dbReference type="GO" id="GO:0044205">
    <property type="term" value="P:'de novo' UMP biosynthetic process"/>
    <property type="evidence" value="ECO:0007669"/>
    <property type="project" value="UniProtKB-UniPathway"/>
</dbReference>
<keyword evidence="14" id="KW-1185">Reference proteome</keyword>
<evidence type="ECO:0000256" key="3">
    <source>
        <dbReference type="ARBA" id="ARBA00005359"/>
    </source>
</evidence>
<dbReference type="SUPFAM" id="SSF51395">
    <property type="entry name" value="FMN-linked oxidoreductases"/>
    <property type="match status" value="1"/>
</dbReference>
<protein>
    <recommendedName>
        <fullName evidence="5 11">Dihydroorotate dehydrogenase (quinone), mitochondrial</fullName>
        <shortName evidence="11">DHOdehase</shortName>
        <ecNumber evidence="4 11">1.3.5.2</ecNumber>
    </recommendedName>
</protein>
<dbReference type="OrthoDB" id="14784at2759"/>
<dbReference type="AlphaFoldDB" id="A0A0A8L4L9"/>
<dbReference type="CDD" id="cd04738">
    <property type="entry name" value="DHOD_2_like"/>
    <property type="match status" value="1"/>
</dbReference>
<evidence type="ECO:0000313" key="13">
    <source>
        <dbReference type="EMBL" id="CDO93136.1"/>
    </source>
</evidence>
<evidence type="ECO:0000256" key="1">
    <source>
        <dbReference type="ARBA" id="ARBA00004434"/>
    </source>
</evidence>
<sequence length="445" mass="48177">MSRVYSRVLSKRLFTLNQSQFFVKNARVPLKAGISGSALLKLTVGLTFGSLAGFYITNSRSAVHEYLLCPILRLFTPDAEDGHKLGIWFLKHGLAPRLWFDKDDEVLNINVFGKKLTNPIGCAAGLDKDGEAIDGIFASGFGYVEIGSVTPLAQPGNPKPRFFRLPMDGAVINRYGFNSSGHDNVVNNFQARITNFINSYIFKDDTVENLSVYKDKLLGVNLGKNKTGDEVKDYLKGVERFQKYADVLVINVSSPNTPGLRGLQKESVLTDLLTQIVAKRDSLVSSGNALGAKTHRPPVLVKVAPDLVEDEIRSIAQAAKKSKVDGIIVSNTTIQRPTNLITEEKGLAAQAGGLSGKPLKPLALKALKTMAKYTKDSGLVLVGCGGISSGADAIEFAKAGASIVELYTAYAYKGPGLIAKIKDETTELLKKQNKTWAQIIGEDVK</sequence>
<reference evidence="13 14" key="1">
    <citation type="submission" date="2014-03" db="EMBL/GenBank/DDBJ databases">
        <title>The genome of Kluyveromyces dobzhanskii.</title>
        <authorList>
            <person name="Nystedt B."/>
            <person name="Astrom S."/>
        </authorList>
    </citation>
    <scope>NUCLEOTIDE SEQUENCE [LARGE SCALE GENOMIC DNA]</scope>
    <source>
        <strain evidence="13 14">CBS 2104</strain>
    </source>
</reference>
<dbReference type="GO" id="GO:0106430">
    <property type="term" value="F:dihydroorotate dehydrogenase (quinone) activity"/>
    <property type="evidence" value="ECO:0007669"/>
    <property type="project" value="UniProtKB-EC"/>
</dbReference>
<dbReference type="NCBIfam" id="NF003652">
    <property type="entry name" value="PRK05286.2-5"/>
    <property type="match status" value="1"/>
</dbReference>
<organism evidence="13 14">
    <name type="scientific">Kluyveromyces dobzhanskii CBS 2104</name>
    <dbReference type="NCBI Taxonomy" id="1427455"/>
    <lineage>
        <taxon>Eukaryota</taxon>
        <taxon>Fungi</taxon>
        <taxon>Dikarya</taxon>
        <taxon>Ascomycota</taxon>
        <taxon>Saccharomycotina</taxon>
        <taxon>Saccharomycetes</taxon>
        <taxon>Saccharomycetales</taxon>
        <taxon>Saccharomycetaceae</taxon>
        <taxon>Kluyveromyces</taxon>
    </lineage>
</organism>
<dbReference type="EMBL" id="CCBQ010000019">
    <property type="protein sequence ID" value="CDO93136.1"/>
    <property type="molecule type" value="Genomic_DNA"/>
</dbReference>
<comment type="pathway">
    <text evidence="2 11">Pyrimidine metabolism; UMP biosynthesis via de novo pathway; orotate from (S)-dihydroorotate (quinone route): step 1/1.</text>
</comment>
<dbReference type="EC" id="1.3.5.2" evidence="4 11"/>
<evidence type="ECO:0000256" key="11">
    <source>
        <dbReference type="RuleBase" id="RU361255"/>
    </source>
</evidence>
<dbReference type="GO" id="GO:0006207">
    <property type="term" value="P:'de novo' pyrimidine nucleobase biosynthetic process"/>
    <property type="evidence" value="ECO:0007669"/>
    <property type="project" value="InterPro"/>
</dbReference>
<name>A0A0A8L4L9_9SACH</name>
<comment type="similarity">
    <text evidence="3 11">Belongs to the dihydroorotate dehydrogenase family. Type 2 subfamily.</text>
</comment>
<dbReference type="PROSITE" id="PS00911">
    <property type="entry name" value="DHODEHASE_1"/>
    <property type="match status" value="1"/>
</dbReference>
<dbReference type="Gene3D" id="3.20.20.70">
    <property type="entry name" value="Aldolase class I"/>
    <property type="match status" value="1"/>
</dbReference>
<keyword evidence="6 11" id="KW-0285">Flavoprotein</keyword>
<keyword evidence="11" id="KW-0496">Mitochondrion</keyword>
<keyword evidence="9" id="KW-0472">Membrane</keyword>
<evidence type="ECO:0000313" key="14">
    <source>
        <dbReference type="Proteomes" id="UP000031516"/>
    </source>
</evidence>
<accession>A0A0A8L4L9</accession>
<dbReference type="InterPro" id="IPR050074">
    <property type="entry name" value="DHO_dehydrogenase"/>
</dbReference>
<dbReference type="NCBIfam" id="NF003645">
    <property type="entry name" value="PRK05286.1-2"/>
    <property type="match status" value="1"/>
</dbReference>
<evidence type="ECO:0000256" key="6">
    <source>
        <dbReference type="ARBA" id="ARBA00022630"/>
    </source>
</evidence>
<comment type="caution">
    <text evidence="13">The sequence shown here is derived from an EMBL/GenBank/DDBJ whole genome shotgun (WGS) entry which is preliminary data.</text>
</comment>
<keyword evidence="7 11" id="KW-0288">FMN</keyword>
<evidence type="ECO:0000256" key="4">
    <source>
        <dbReference type="ARBA" id="ARBA00012791"/>
    </source>
</evidence>
<evidence type="ECO:0000256" key="7">
    <source>
        <dbReference type="ARBA" id="ARBA00022643"/>
    </source>
</evidence>
<evidence type="ECO:0000256" key="9">
    <source>
        <dbReference type="ARBA" id="ARBA00023136"/>
    </source>
</evidence>